<accession>A0A4Y8LWS6</accession>
<evidence type="ECO:0000256" key="4">
    <source>
        <dbReference type="ARBA" id="ARBA00022679"/>
    </source>
</evidence>
<dbReference type="EMBL" id="SOMN01000018">
    <property type="protein sequence ID" value="TFE25571.1"/>
    <property type="molecule type" value="Genomic_DNA"/>
</dbReference>
<dbReference type="GO" id="GO:0005886">
    <property type="term" value="C:plasma membrane"/>
    <property type="evidence" value="ECO:0007669"/>
    <property type="project" value="UniProtKB-SubCell"/>
</dbReference>
<evidence type="ECO:0000313" key="10">
    <source>
        <dbReference type="Proteomes" id="UP000297900"/>
    </source>
</evidence>
<dbReference type="PANTHER" id="PTHR34220:SF7">
    <property type="entry name" value="SENSOR HISTIDINE KINASE YPDA"/>
    <property type="match status" value="1"/>
</dbReference>
<dbReference type="Gene3D" id="3.30.565.10">
    <property type="entry name" value="Histidine kinase-like ATPase, C-terminal domain"/>
    <property type="match status" value="1"/>
</dbReference>
<dbReference type="InterPro" id="IPR010559">
    <property type="entry name" value="Sig_transdc_His_kin_internal"/>
</dbReference>
<dbReference type="InterPro" id="IPR003660">
    <property type="entry name" value="HAMP_dom"/>
</dbReference>
<evidence type="ECO:0000256" key="7">
    <source>
        <dbReference type="SAM" id="Phobius"/>
    </source>
</evidence>
<dbReference type="Pfam" id="PF02518">
    <property type="entry name" value="HATPase_c"/>
    <property type="match status" value="1"/>
</dbReference>
<comment type="subcellular location">
    <subcellularLocation>
        <location evidence="1">Cell membrane</location>
        <topology evidence="1">Multi-pass membrane protein</topology>
    </subcellularLocation>
</comment>
<evidence type="ECO:0000313" key="9">
    <source>
        <dbReference type="EMBL" id="TFE25571.1"/>
    </source>
</evidence>
<evidence type="ECO:0000259" key="8">
    <source>
        <dbReference type="PROSITE" id="PS50885"/>
    </source>
</evidence>
<name>A0A4Y8LWS6_9BACL</name>
<organism evidence="9 10">
    <name type="scientific">Cohnella luojiensis</name>
    <dbReference type="NCBI Taxonomy" id="652876"/>
    <lineage>
        <taxon>Bacteria</taxon>
        <taxon>Bacillati</taxon>
        <taxon>Bacillota</taxon>
        <taxon>Bacilli</taxon>
        <taxon>Bacillales</taxon>
        <taxon>Paenibacillaceae</taxon>
        <taxon>Cohnella</taxon>
    </lineage>
</organism>
<evidence type="ECO:0000256" key="3">
    <source>
        <dbReference type="ARBA" id="ARBA00022553"/>
    </source>
</evidence>
<gene>
    <name evidence="9" type="ORF">E2980_13330</name>
</gene>
<keyword evidence="3" id="KW-0597">Phosphoprotein</keyword>
<keyword evidence="4" id="KW-0808">Transferase</keyword>
<dbReference type="SMART" id="SM00304">
    <property type="entry name" value="HAMP"/>
    <property type="match status" value="1"/>
</dbReference>
<dbReference type="AlphaFoldDB" id="A0A4Y8LWS6"/>
<evidence type="ECO:0000256" key="6">
    <source>
        <dbReference type="ARBA" id="ARBA00023136"/>
    </source>
</evidence>
<keyword evidence="7" id="KW-1133">Transmembrane helix</keyword>
<dbReference type="PROSITE" id="PS50885">
    <property type="entry name" value="HAMP"/>
    <property type="match status" value="1"/>
</dbReference>
<reference evidence="9 10" key="1">
    <citation type="submission" date="2019-03" db="EMBL/GenBank/DDBJ databases">
        <title>Cohnella endophytica sp. nov., a novel endophytic bacterium isolated from bark of Sonneratia apetala.</title>
        <authorList>
            <person name="Tuo L."/>
        </authorList>
    </citation>
    <scope>NUCLEOTIDE SEQUENCE [LARGE SCALE GENOMIC DNA]</scope>
    <source>
        <strain evidence="9 10">CCTCC AB 208254</strain>
    </source>
</reference>
<dbReference type="Gene3D" id="6.10.340.10">
    <property type="match status" value="1"/>
</dbReference>
<comment type="caution">
    <text evidence="9">The sequence shown here is derived from an EMBL/GenBank/DDBJ whole genome shotgun (WGS) entry which is preliminary data.</text>
</comment>
<dbReference type="GO" id="GO:0000155">
    <property type="term" value="F:phosphorelay sensor kinase activity"/>
    <property type="evidence" value="ECO:0007669"/>
    <property type="project" value="InterPro"/>
</dbReference>
<dbReference type="Pfam" id="PF00672">
    <property type="entry name" value="HAMP"/>
    <property type="match status" value="1"/>
</dbReference>
<dbReference type="Proteomes" id="UP000297900">
    <property type="component" value="Unassembled WGS sequence"/>
</dbReference>
<evidence type="ECO:0000256" key="5">
    <source>
        <dbReference type="ARBA" id="ARBA00022777"/>
    </source>
</evidence>
<dbReference type="InterPro" id="IPR050640">
    <property type="entry name" value="Bact_2-comp_sensor_kinase"/>
</dbReference>
<dbReference type="SUPFAM" id="SSF158472">
    <property type="entry name" value="HAMP domain-like"/>
    <property type="match status" value="1"/>
</dbReference>
<keyword evidence="6 7" id="KW-0472">Membrane</keyword>
<dbReference type="OrthoDB" id="9776552at2"/>
<keyword evidence="7" id="KW-0812">Transmembrane</keyword>
<dbReference type="SUPFAM" id="SSF55874">
    <property type="entry name" value="ATPase domain of HSP90 chaperone/DNA topoisomerase II/histidine kinase"/>
    <property type="match status" value="1"/>
</dbReference>
<keyword evidence="2" id="KW-1003">Cell membrane</keyword>
<protein>
    <submittedName>
        <fullName evidence="9">HAMP domain-containing protein</fullName>
    </submittedName>
</protein>
<dbReference type="InterPro" id="IPR036890">
    <property type="entry name" value="HATPase_C_sf"/>
</dbReference>
<proteinExistence type="predicted"/>
<dbReference type="Pfam" id="PF06580">
    <property type="entry name" value="His_kinase"/>
    <property type="match status" value="1"/>
</dbReference>
<feature type="domain" description="HAMP" evidence="8">
    <location>
        <begin position="312"/>
        <end position="364"/>
    </location>
</feature>
<feature type="transmembrane region" description="Helical" evidence="7">
    <location>
        <begin position="293"/>
        <end position="315"/>
    </location>
</feature>
<dbReference type="SMART" id="SM00387">
    <property type="entry name" value="HATPase_c"/>
    <property type="match status" value="1"/>
</dbReference>
<sequence>MRREPPMRWLKKSLFAKLLVVMLISATVPFTLSNMISYKTTSTSVERQIIELNLNTMDVGLEHVQRYLHDLNRISVSLYYRETLMNDLRQSVFLPNQILSIGNQINLMYNQRSEFRGVTYTSAINGQTFTRFKEGLPANTSHPFNSSIGQTENRLYTVSHVGNERVLAVHKKLIDYPDPQVLGYLSIYSGLEEIGNLIRSAASPSKDQVFLYLHENMELLYATEESAPHHEWTISKVSDLTGKRGVFNGNLNGENGIFIYVKKNYLELPLTVFKFVSNTAINESANQTLNRSLLIQSIAILFVIILASTLSYLTLAPIKRLLRTIARVQTGNFDVKPEGERLDELGILEKRFQTMIRNLDDLMNREYRNRLELSTAQIKMLQAQINPHFLYNALQSIGTLALRHGSEEINKKIAELGSILRYSMDFKVEEVTMQTEIQHIEHYLSLQTGRFRNRLLYTLSCSEEAMQVRIPKMILQPLIENSIIHGLERGKGSGTLHISIEMDDELWIRIIDNGKGIPPETIERIRKDYAKQELHSGEESGIGLINVLNRMRLYFGQEFSWEINSIPYEVTTISLQIAGNGLRKE</sequence>
<keyword evidence="10" id="KW-1185">Reference proteome</keyword>
<evidence type="ECO:0000256" key="2">
    <source>
        <dbReference type="ARBA" id="ARBA00022475"/>
    </source>
</evidence>
<dbReference type="PANTHER" id="PTHR34220">
    <property type="entry name" value="SENSOR HISTIDINE KINASE YPDA"/>
    <property type="match status" value="1"/>
</dbReference>
<dbReference type="InterPro" id="IPR003594">
    <property type="entry name" value="HATPase_dom"/>
</dbReference>
<dbReference type="CDD" id="cd06225">
    <property type="entry name" value="HAMP"/>
    <property type="match status" value="1"/>
</dbReference>
<evidence type="ECO:0000256" key="1">
    <source>
        <dbReference type="ARBA" id="ARBA00004651"/>
    </source>
</evidence>
<keyword evidence="5" id="KW-0418">Kinase</keyword>